<dbReference type="KEGG" id="gtt:GUITHDRAFT_149031"/>
<name>L1I7J3_GUITC</name>
<evidence type="ECO:0000313" key="2">
    <source>
        <dbReference type="EnsemblProtists" id="EKX31849"/>
    </source>
</evidence>
<evidence type="ECO:0000313" key="1">
    <source>
        <dbReference type="EMBL" id="EKX31849.1"/>
    </source>
</evidence>
<dbReference type="Proteomes" id="UP000011087">
    <property type="component" value="Unassembled WGS sequence"/>
</dbReference>
<reference evidence="2" key="3">
    <citation type="submission" date="2016-03" db="UniProtKB">
        <authorList>
            <consortium name="EnsemblProtists"/>
        </authorList>
    </citation>
    <scope>IDENTIFICATION</scope>
</reference>
<keyword evidence="3" id="KW-1185">Reference proteome</keyword>
<organism evidence="1">
    <name type="scientific">Guillardia theta (strain CCMP2712)</name>
    <name type="common">Cryptophyte</name>
    <dbReference type="NCBI Taxonomy" id="905079"/>
    <lineage>
        <taxon>Eukaryota</taxon>
        <taxon>Cryptophyceae</taxon>
        <taxon>Pyrenomonadales</taxon>
        <taxon>Geminigeraceae</taxon>
        <taxon>Guillardia</taxon>
    </lineage>
</organism>
<dbReference type="PaxDb" id="55529-EKX31849"/>
<dbReference type="GeneID" id="17288568"/>
<dbReference type="RefSeq" id="XP_005818829.1">
    <property type="nucleotide sequence ID" value="XM_005818772.1"/>
</dbReference>
<accession>L1I7J3</accession>
<reference evidence="3" key="2">
    <citation type="submission" date="2012-11" db="EMBL/GenBank/DDBJ databases">
        <authorList>
            <person name="Kuo A."/>
            <person name="Curtis B.A."/>
            <person name="Tanifuji G."/>
            <person name="Burki F."/>
            <person name="Gruber A."/>
            <person name="Irimia M."/>
            <person name="Maruyama S."/>
            <person name="Arias M.C."/>
            <person name="Ball S.G."/>
            <person name="Gile G.H."/>
            <person name="Hirakawa Y."/>
            <person name="Hopkins J.F."/>
            <person name="Rensing S.A."/>
            <person name="Schmutz J."/>
            <person name="Symeonidi A."/>
            <person name="Elias M."/>
            <person name="Eveleigh R.J."/>
            <person name="Herman E.K."/>
            <person name="Klute M.J."/>
            <person name="Nakayama T."/>
            <person name="Obornik M."/>
            <person name="Reyes-Prieto A."/>
            <person name="Armbrust E.V."/>
            <person name="Aves S.J."/>
            <person name="Beiko R.G."/>
            <person name="Coutinho P."/>
            <person name="Dacks J.B."/>
            <person name="Durnford D.G."/>
            <person name="Fast N.M."/>
            <person name="Green B.R."/>
            <person name="Grisdale C."/>
            <person name="Hempe F."/>
            <person name="Henrissat B."/>
            <person name="Hoppner M.P."/>
            <person name="Ishida K.-I."/>
            <person name="Kim E."/>
            <person name="Koreny L."/>
            <person name="Kroth P.G."/>
            <person name="Liu Y."/>
            <person name="Malik S.-B."/>
            <person name="Maier U.G."/>
            <person name="McRose D."/>
            <person name="Mock T."/>
            <person name="Neilson J.A."/>
            <person name="Onodera N.T."/>
            <person name="Poole A.M."/>
            <person name="Pritham E.J."/>
            <person name="Richards T.A."/>
            <person name="Rocap G."/>
            <person name="Roy S.W."/>
            <person name="Sarai C."/>
            <person name="Schaack S."/>
            <person name="Shirato S."/>
            <person name="Slamovits C.H."/>
            <person name="Spencer D.F."/>
            <person name="Suzuki S."/>
            <person name="Worden A.Z."/>
            <person name="Zauner S."/>
            <person name="Barry K."/>
            <person name="Bell C."/>
            <person name="Bharti A.K."/>
            <person name="Crow J.A."/>
            <person name="Grimwood J."/>
            <person name="Kramer R."/>
            <person name="Lindquist E."/>
            <person name="Lucas S."/>
            <person name="Salamov A."/>
            <person name="McFadden G.I."/>
            <person name="Lane C.E."/>
            <person name="Keeling P.J."/>
            <person name="Gray M.W."/>
            <person name="Grigoriev I.V."/>
            <person name="Archibald J.M."/>
        </authorList>
    </citation>
    <scope>NUCLEOTIDE SEQUENCE</scope>
    <source>
        <strain evidence="3">CCMP2712</strain>
    </source>
</reference>
<dbReference type="EMBL" id="JH993231">
    <property type="protein sequence ID" value="EKX31849.1"/>
    <property type="molecule type" value="Genomic_DNA"/>
</dbReference>
<dbReference type="AlphaFoldDB" id="L1I7J3"/>
<protein>
    <submittedName>
        <fullName evidence="1 2">Uncharacterized protein</fullName>
    </submittedName>
</protein>
<evidence type="ECO:0000313" key="3">
    <source>
        <dbReference type="Proteomes" id="UP000011087"/>
    </source>
</evidence>
<gene>
    <name evidence="1" type="ORF">GUITHDRAFT_149031</name>
</gene>
<sequence length="352" mass="41462">MYRIKWEHKRIVHEDAVDYLEKILRQLVQAFIDAAVHIKDPKYKTMRLVDMLVGIQMILSISYEMPVKTKVNQVIKYYNYLIHKCNLTANAAMAKMQDIEFKANTFQEMFKNSYPNIRVCNEAYIALQAVLGLILSDLFNTFSFQNVRNGYKLDFVKSVIDKTISYRNMFYRHKYEPTSIEMEALPPLTKSIYDNLISKIRGTCKRVAPDAMQHIQSLAAGLLNRILKIIHKDTKCSHDYDYLYTVLHKNMLANQLLTQCYESWFENNDISLKTIVEQFKKDTKIQHETIVIWINMLSDPQAPILNESTIWMIHLIVESYIINILDKSCTYAKYMQRAIITRKYIEVVMEYV</sequence>
<proteinExistence type="predicted"/>
<reference evidence="1 3" key="1">
    <citation type="journal article" date="2012" name="Nature">
        <title>Algal genomes reveal evolutionary mosaicism and the fate of nucleomorphs.</title>
        <authorList>
            <consortium name="DOE Joint Genome Institute"/>
            <person name="Curtis B.A."/>
            <person name="Tanifuji G."/>
            <person name="Burki F."/>
            <person name="Gruber A."/>
            <person name="Irimia M."/>
            <person name="Maruyama S."/>
            <person name="Arias M.C."/>
            <person name="Ball S.G."/>
            <person name="Gile G.H."/>
            <person name="Hirakawa Y."/>
            <person name="Hopkins J.F."/>
            <person name="Kuo A."/>
            <person name="Rensing S.A."/>
            <person name="Schmutz J."/>
            <person name="Symeonidi A."/>
            <person name="Elias M."/>
            <person name="Eveleigh R.J."/>
            <person name="Herman E.K."/>
            <person name="Klute M.J."/>
            <person name="Nakayama T."/>
            <person name="Obornik M."/>
            <person name="Reyes-Prieto A."/>
            <person name="Armbrust E.V."/>
            <person name="Aves S.J."/>
            <person name="Beiko R.G."/>
            <person name="Coutinho P."/>
            <person name="Dacks J.B."/>
            <person name="Durnford D.G."/>
            <person name="Fast N.M."/>
            <person name="Green B.R."/>
            <person name="Grisdale C.J."/>
            <person name="Hempel F."/>
            <person name="Henrissat B."/>
            <person name="Hoppner M.P."/>
            <person name="Ishida K."/>
            <person name="Kim E."/>
            <person name="Koreny L."/>
            <person name="Kroth P.G."/>
            <person name="Liu Y."/>
            <person name="Malik S.B."/>
            <person name="Maier U.G."/>
            <person name="McRose D."/>
            <person name="Mock T."/>
            <person name="Neilson J.A."/>
            <person name="Onodera N.T."/>
            <person name="Poole A.M."/>
            <person name="Pritham E.J."/>
            <person name="Richards T.A."/>
            <person name="Rocap G."/>
            <person name="Roy S.W."/>
            <person name="Sarai C."/>
            <person name="Schaack S."/>
            <person name="Shirato S."/>
            <person name="Slamovits C.H."/>
            <person name="Spencer D.F."/>
            <person name="Suzuki S."/>
            <person name="Worden A.Z."/>
            <person name="Zauner S."/>
            <person name="Barry K."/>
            <person name="Bell C."/>
            <person name="Bharti A.K."/>
            <person name="Crow J.A."/>
            <person name="Grimwood J."/>
            <person name="Kramer R."/>
            <person name="Lindquist E."/>
            <person name="Lucas S."/>
            <person name="Salamov A."/>
            <person name="McFadden G.I."/>
            <person name="Lane C.E."/>
            <person name="Keeling P.J."/>
            <person name="Gray M.W."/>
            <person name="Grigoriev I.V."/>
            <person name="Archibald J.M."/>
        </authorList>
    </citation>
    <scope>NUCLEOTIDE SEQUENCE</scope>
    <source>
        <strain evidence="1 3">CCMP2712</strain>
    </source>
</reference>
<dbReference type="HOGENOM" id="CLU_788579_0_0_1"/>
<dbReference type="EnsemblProtists" id="EKX31849">
    <property type="protein sequence ID" value="EKX31849"/>
    <property type="gene ID" value="GUITHDRAFT_149031"/>
</dbReference>